<evidence type="ECO:0000313" key="1">
    <source>
        <dbReference type="EMBL" id="RAK77562.1"/>
    </source>
</evidence>
<dbReference type="VEuPathDB" id="FungiDB:BO72DRAFT_496226"/>
<reference evidence="1 2" key="1">
    <citation type="submission" date="2018-02" db="EMBL/GenBank/DDBJ databases">
        <title>The genomes of Aspergillus section Nigri reveals drivers in fungal speciation.</title>
        <authorList>
            <consortium name="DOE Joint Genome Institute"/>
            <person name="Vesth T.C."/>
            <person name="Nybo J."/>
            <person name="Theobald S."/>
            <person name="Brandl J."/>
            <person name="Frisvad J.C."/>
            <person name="Nielsen K.F."/>
            <person name="Lyhne E.K."/>
            <person name="Kogle M.E."/>
            <person name="Kuo A."/>
            <person name="Riley R."/>
            <person name="Clum A."/>
            <person name="Nolan M."/>
            <person name="Lipzen A."/>
            <person name="Salamov A."/>
            <person name="Henrissat B."/>
            <person name="Wiebenga A."/>
            <person name="De vries R.P."/>
            <person name="Grigoriev I.V."/>
            <person name="Mortensen U.H."/>
            <person name="Andersen M.R."/>
            <person name="Baker S.E."/>
        </authorList>
    </citation>
    <scope>NUCLEOTIDE SEQUENCE [LARGE SCALE GENOMIC DNA]</scope>
    <source>
        <strain evidence="1 2">CBS 313.89</strain>
    </source>
</reference>
<proteinExistence type="predicted"/>
<protein>
    <submittedName>
        <fullName evidence="1">Uncharacterized protein</fullName>
    </submittedName>
</protein>
<dbReference type="OrthoDB" id="4177236at2759"/>
<accession>A0A8G1RRW9</accession>
<dbReference type="RefSeq" id="XP_040801572.1">
    <property type="nucleotide sequence ID" value="XM_040948617.1"/>
</dbReference>
<evidence type="ECO:0000313" key="2">
    <source>
        <dbReference type="Proteomes" id="UP000249789"/>
    </source>
</evidence>
<sequence length="158" mass="17963">MFCNQPPTMETINHYGRNLLVEAGQNLQDVLFRGGQDNNPRALEGFLPTCTNFAIPREIDYIRVGDHGKAFIERRASAGGGYFISERRFTAFILDDLVKLPDLLRHLAEHASMDNDEIDEIVFTNANFPGRTILVEGDKNTAIHDWKIMAFLSRLLRL</sequence>
<dbReference type="GeneID" id="63865950"/>
<name>A0A8G1RRW9_9EURO</name>
<organism evidence="1 2">
    <name type="scientific">Aspergillus fijiensis CBS 313.89</name>
    <dbReference type="NCBI Taxonomy" id="1448319"/>
    <lineage>
        <taxon>Eukaryota</taxon>
        <taxon>Fungi</taxon>
        <taxon>Dikarya</taxon>
        <taxon>Ascomycota</taxon>
        <taxon>Pezizomycotina</taxon>
        <taxon>Eurotiomycetes</taxon>
        <taxon>Eurotiomycetidae</taxon>
        <taxon>Eurotiales</taxon>
        <taxon>Aspergillaceae</taxon>
        <taxon>Aspergillus</taxon>
    </lineage>
</organism>
<dbReference type="EMBL" id="KZ824642">
    <property type="protein sequence ID" value="RAK77562.1"/>
    <property type="molecule type" value="Genomic_DNA"/>
</dbReference>
<keyword evidence="2" id="KW-1185">Reference proteome</keyword>
<gene>
    <name evidence="1" type="ORF">BO72DRAFT_496226</name>
</gene>
<dbReference type="AlphaFoldDB" id="A0A8G1RRW9"/>
<dbReference type="Proteomes" id="UP000249789">
    <property type="component" value="Unassembled WGS sequence"/>
</dbReference>